<dbReference type="EMBL" id="CAJPWZ010000175">
    <property type="protein sequence ID" value="CAG2187609.1"/>
    <property type="molecule type" value="Genomic_DNA"/>
</dbReference>
<sequence length="239" mass="27204">MDTSHSFDRRIRSAIWSRNVDQLIYLCRTRSYRKRIVEFKSKGYGLVHVAAMFGSVALLEHLLTLGVNVKTKTDKLHDAEKNTLLIACEHGNFEFVNYLLRHVSDGSYRNAYIYQGNNYKNALYYAAKVGNLDIVRLLIRVGHLNINKVFQNNKTILLTLIEEEDNKAVNVLCQCKANVNIGWLEGRRQAIHIAAEKRDGGELLTLLLFCGASVNKPWGNQQPLFIAVKHGLVKTLESF</sequence>
<dbReference type="PANTHER" id="PTHR24198">
    <property type="entry name" value="ANKYRIN REPEAT AND PROTEIN KINASE DOMAIN-CONTAINING PROTEIN"/>
    <property type="match status" value="1"/>
</dbReference>
<keyword evidence="2 3" id="KW-0040">ANK repeat</keyword>
<feature type="repeat" description="ANK" evidence="3">
    <location>
        <begin position="42"/>
        <end position="74"/>
    </location>
</feature>
<keyword evidence="4" id="KW-0812">Transmembrane</keyword>
<dbReference type="SUPFAM" id="SSF48403">
    <property type="entry name" value="Ankyrin repeat"/>
    <property type="match status" value="1"/>
</dbReference>
<dbReference type="Gene3D" id="1.25.40.20">
    <property type="entry name" value="Ankyrin repeat-containing domain"/>
    <property type="match status" value="1"/>
</dbReference>
<proteinExistence type="predicted"/>
<dbReference type="PANTHER" id="PTHR24198:SF165">
    <property type="entry name" value="ANKYRIN REPEAT-CONTAINING PROTEIN-RELATED"/>
    <property type="match status" value="1"/>
</dbReference>
<dbReference type="Proteomes" id="UP000683360">
    <property type="component" value="Unassembled WGS sequence"/>
</dbReference>
<evidence type="ECO:0000256" key="3">
    <source>
        <dbReference type="PROSITE-ProRule" id="PRU00023"/>
    </source>
</evidence>
<keyword evidence="4" id="KW-1133">Transmembrane helix</keyword>
<keyword evidence="1" id="KW-0677">Repeat</keyword>
<dbReference type="SMART" id="SM00248">
    <property type="entry name" value="ANK"/>
    <property type="match status" value="5"/>
</dbReference>
<dbReference type="OrthoDB" id="426293at2759"/>
<evidence type="ECO:0000256" key="1">
    <source>
        <dbReference type="ARBA" id="ARBA00022737"/>
    </source>
</evidence>
<evidence type="ECO:0000256" key="2">
    <source>
        <dbReference type="ARBA" id="ARBA00023043"/>
    </source>
</evidence>
<comment type="caution">
    <text evidence="5">The sequence shown here is derived from an EMBL/GenBank/DDBJ whole genome shotgun (WGS) entry which is preliminary data.</text>
</comment>
<dbReference type="Pfam" id="PF12796">
    <property type="entry name" value="Ank_2"/>
    <property type="match status" value="1"/>
</dbReference>
<keyword evidence="4" id="KW-0472">Membrane</keyword>
<accession>A0A8S3Q0L6</accession>
<name>A0A8S3Q0L6_MYTED</name>
<dbReference type="PROSITE" id="PS50088">
    <property type="entry name" value="ANK_REPEAT"/>
    <property type="match status" value="1"/>
</dbReference>
<reference evidence="5" key="1">
    <citation type="submission" date="2021-03" db="EMBL/GenBank/DDBJ databases">
        <authorList>
            <person name="Bekaert M."/>
        </authorList>
    </citation>
    <scope>NUCLEOTIDE SEQUENCE</scope>
</reference>
<gene>
    <name evidence="5" type="ORF">MEDL_3080</name>
</gene>
<dbReference type="InterPro" id="IPR036770">
    <property type="entry name" value="Ankyrin_rpt-contain_sf"/>
</dbReference>
<evidence type="ECO:0000256" key="4">
    <source>
        <dbReference type="SAM" id="Phobius"/>
    </source>
</evidence>
<feature type="transmembrane region" description="Helical" evidence="4">
    <location>
        <begin position="43"/>
        <end position="63"/>
    </location>
</feature>
<dbReference type="AlphaFoldDB" id="A0A8S3Q0L6"/>
<evidence type="ECO:0000313" key="5">
    <source>
        <dbReference type="EMBL" id="CAG2187609.1"/>
    </source>
</evidence>
<evidence type="ECO:0000313" key="6">
    <source>
        <dbReference type="Proteomes" id="UP000683360"/>
    </source>
</evidence>
<dbReference type="InterPro" id="IPR002110">
    <property type="entry name" value="Ankyrin_rpt"/>
</dbReference>
<organism evidence="5 6">
    <name type="scientific">Mytilus edulis</name>
    <name type="common">Blue mussel</name>
    <dbReference type="NCBI Taxonomy" id="6550"/>
    <lineage>
        <taxon>Eukaryota</taxon>
        <taxon>Metazoa</taxon>
        <taxon>Spiralia</taxon>
        <taxon>Lophotrochozoa</taxon>
        <taxon>Mollusca</taxon>
        <taxon>Bivalvia</taxon>
        <taxon>Autobranchia</taxon>
        <taxon>Pteriomorphia</taxon>
        <taxon>Mytilida</taxon>
        <taxon>Mytiloidea</taxon>
        <taxon>Mytilidae</taxon>
        <taxon>Mytilinae</taxon>
        <taxon>Mytilus</taxon>
    </lineage>
</organism>
<keyword evidence="6" id="KW-1185">Reference proteome</keyword>
<protein>
    <submittedName>
        <fullName evidence="5">Uncharacterized protein</fullName>
    </submittedName>
</protein>